<organism evidence="2 3">
    <name type="scientific">Theobroma cacao</name>
    <name type="common">Cacao</name>
    <name type="synonym">Cocoa</name>
    <dbReference type="NCBI Taxonomy" id="3641"/>
    <lineage>
        <taxon>Eukaryota</taxon>
        <taxon>Viridiplantae</taxon>
        <taxon>Streptophyta</taxon>
        <taxon>Embryophyta</taxon>
        <taxon>Tracheophyta</taxon>
        <taxon>Spermatophyta</taxon>
        <taxon>Magnoliopsida</taxon>
        <taxon>eudicotyledons</taxon>
        <taxon>Gunneridae</taxon>
        <taxon>Pentapetalae</taxon>
        <taxon>rosids</taxon>
        <taxon>malvids</taxon>
        <taxon>Malvales</taxon>
        <taxon>Malvaceae</taxon>
        <taxon>Byttnerioideae</taxon>
        <taxon>Theobroma</taxon>
    </lineage>
</organism>
<dbReference type="Gramene" id="EOY20980">
    <property type="protein sequence ID" value="EOY20980"/>
    <property type="gene ID" value="TCM_012295"/>
</dbReference>
<reference evidence="2 3" key="1">
    <citation type="journal article" date="2013" name="Genome Biol.">
        <title>The genome sequence of the most widely cultivated cacao type and its use to identify candidate genes regulating pod color.</title>
        <authorList>
            <person name="Motamayor J.C."/>
            <person name="Mockaitis K."/>
            <person name="Schmutz J."/>
            <person name="Haiminen N."/>
            <person name="Iii D.L."/>
            <person name="Cornejo O."/>
            <person name="Findley S.D."/>
            <person name="Zheng P."/>
            <person name="Utro F."/>
            <person name="Royaert S."/>
            <person name="Saski C."/>
            <person name="Jenkins J."/>
            <person name="Podicheti R."/>
            <person name="Zhao M."/>
            <person name="Scheffler B.E."/>
            <person name="Stack J.C."/>
            <person name="Feltus F.A."/>
            <person name="Mustiga G.M."/>
            <person name="Amores F."/>
            <person name="Phillips W."/>
            <person name="Marelli J.P."/>
            <person name="May G.D."/>
            <person name="Shapiro H."/>
            <person name="Ma J."/>
            <person name="Bustamante C.D."/>
            <person name="Schnell R.J."/>
            <person name="Main D."/>
            <person name="Gilbert D."/>
            <person name="Parida L."/>
            <person name="Kuhn D.N."/>
        </authorList>
    </citation>
    <scope>NUCLEOTIDE SEQUENCE [LARGE SCALE GENOMIC DNA]</scope>
    <source>
        <strain evidence="3">cv. Matina 1-6</strain>
    </source>
</reference>
<dbReference type="PANTHER" id="PTHR11439">
    <property type="entry name" value="GAG-POL-RELATED RETROTRANSPOSON"/>
    <property type="match status" value="1"/>
</dbReference>
<sequence length="318" mass="36607">MLTKAMEEEITTLEQNNTWELVPKPRNVEPVSCKWVYKIKRRTDGSIERYEAQLVARGFTQQHGLDYDETFSLVAKLTTIQVLLALAANKDWNLWQMDVKNAFLHGELDREIYKIQPMTFQNPGHPEYVCKLRKALHGLKHAPRAWYGKIAEFLTQNGYLVTLVVSSLFVKVNGGRLAIVLVYVDDLIKTGDSEEEILQIKKNLSVHFQMKELGQLKQFLGLEVDLGVMSQYMQNPKKPHMEAVRRMLRYVKGKIDYGILYKKDKECKLVGYCDADYTGDYDTRRSTTGYVFKLGSGVISWCSKRQPTVSLSTTEAEY</sequence>
<evidence type="ECO:0000313" key="2">
    <source>
        <dbReference type="EMBL" id="EOY20980.1"/>
    </source>
</evidence>
<dbReference type="eggNOG" id="KOG0017">
    <property type="taxonomic scope" value="Eukaryota"/>
</dbReference>
<evidence type="ECO:0000259" key="1">
    <source>
        <dbReference type="Pfam" id="PF07727"/>
    </source>
</evidence>
<dbReference type="CDD" id="cd09272">
    <property type="entry name" value="RNase_HI_RT_Ty1"/>
    <property type="match status" value="1"/>
</dbReference>
<accession>A0A061FU12</accession>
<dbReference type="InterPro" id="IPR013103">
    <property type="entry name" value="RVT_2"/>
</dbReference>
<dbReference type="SUPFAM" id="SSF56672">
    <property type="entry name" value="DNA/RNA polymerases"/>
    <property type="match status" value="1"/>
</dbReference>
<dbReference type="STRING" id="3641.A0A061FU12"/>
<protein>
    <submittedName>
        <fullName evidence="2">Cysteine-rich RLK (RECEPTOR-like protein kinase) 8</fullName>
    </submittedName>
</protein>
<proteinExistence type="predicted"/>
<dbReference type="AlphaFoldDB" id="A0A061FU12"/>
<dbReference type="OMA" id="HERMAPD"/>
<dbReference type="InParanoid" id="A0A061FU12"/>
<gene>
    <name evidence="2" type="ORF">TCM_012295</name>
</gene>
<dbReference type="InterPro" id="IPR043502">
    <property type="entry name" value="DNA/RNA_pol_sf"/>
</dbReference>
<dbReference type="GO" id="GO:0016301">
    <property type="term" value="F:kinase activity"/>
    <property type="evidence" value="ECO:0007669"/>
    <property type="project" value="UniProtKB-KW"/>
</dbReference>
<feature type="domain" description="Reverse transcriptase Ty1/copia-type" evidence="1">
    <location>
        <begin position="16"/>
        <end position="224"/>
    </location>
</feature>
<keyword evidence="3" id="KW-1185">Reference proteome</keyword>
<evidence type="ECO:0000313" key="3">
    <source>
        <dbReference type="Proteomes" id="UP000026915"/>
    </source>
</evidence>
<dbReference type="PANTHER" id="PTHR11439:SF475">
    <property type="entry name" value="CYSTEINE-RICH RLK (RECEPTOR-LIKE PROTEIN KINASE) 8"/>
    <property type="match status" value="1"/>
</dbReference>
<keyword evidence="2" id="KW-0808">Transferase</keyword>
<name>A0A061FU12_THECC</name>
<dbReference type="Proteomes" id="UP000026915">
    <property type="component" value="Chromosome 3"/>
</dbReference>
<dbReference type="EMBL" id="CM001881">
    <property type="protein sequence ID" value="EOY20980.1"/>
    <property type="molecule type" value="Genomic_DNA"/>
</dbReference>
<keyword evidence="2" id="KW-0418">Kinase</keyword>
<dbReference type="Pfam" id="PF07727">
    <property type="entry name" value="RVT_2"/>
    <property type="match status" value="1"/>
</dbReference>
<dbReference type="HOGENOM" id="CLU_001650_21_5_1"/>